<evidence type="ECO:0000256" key="1">
    <source>
        <dbReference type="SAM" id="MobiDB-lite"/>
    </source>
</evidence>
<dbReference type="OrthoDB" id="2745317at2759"/>
<sequence>MSIDMEWRAVWSHKVTGATALYLALRYVTLANVITTLISFNIPSCELLHLKLSASGYELRDISCSGRFPECNVFATFTVLLVTRICILISNLLVVVSTWQAARSNRRVGAWNSEGSLIAVLFRGGTIHFALVVVLNAADIANRLLTSANVDISSPVEDISTIVLCRFFLNLRLFSGSPDTNDSAVSSNGSLFSGLSSTIFGNLGDMFENDPQALDDELDHELDERPRAGDLDCTNCPPDNTKTPSTSQMATTSTCRLGTHDKPAADCEPLAAPDVGIDQCTIDIV</sequence>
<gene>
    <name evidence="3" type="ORF">POSPLADRAFT_1144660</name>
</gene>
<feature type="transmembrane region" description="Helical" evidence="2">
    <location>
        <begin position="117"/>
        <end position="138"/>
    </location>
</feature>
<reference evidence="3 4" key="1">
    <citation type="submission" date="2017-04" db="EMBL/GenBank/DDBJ databases">
        <title>Genome Sequence of the Model Brown-Rot Fungus Postia placenta SB12.</title>
        <authorList>
            <consortium name="DOE Joint Genome Institute"/>
            <person name="Gaskell J."/>
            <person name="Kersten P."/>
            <person name="Larrondo L.F."/>
            <person name="Canessa P."/>
            <person name="Martinez D."/>
            <person name="Hibbett D."/>
            <person name="Schmoll M."/>
            <person name="Kubicek C.P."/>
            <person name="Martinez A.T."/>
            <person name="Yadav J."/>
            <person name="Master E."/>
            <person name="Magnuson J.K."/>
            <person name="James T."/>
            <person name="Yaver D."/>
            <person name="Berka R."/>
            <person name="Labutti K."/>
            <person name="Lipzen A."/>
            <person name="Aerts A."/>
            <person name="Barry K."/>
            <person name="Henrissat B."/>
            <person name="Blanchette R."/>
            <person name="Grigoriev I."/>
            <person name="Cullen D."/>
        </authorList>
    </citation>
    <scope>NUCLEOTIDE SEQUENCE [LARGE SCALE GENOMIC DNA]</scope>
    <source>
        <strain evidence="3 4">MAD-698-R-SB12</strain>
    </source>
</reference>
<evidence type="ECO:0000313" key="3">
    <source>
        <dbReference type="EMBL" id="OSX61452.1"/>
    </source>
</evidence>
<feature type="compositionally biased region" description="Polar residues" evidence="1">
    <location>
        <begin position="237"/>
        <end position="252"/>
    </location>
</feature>
<dbReference type="AlphaFoldDB" id="A0A1X6MYY9"/>
<accession>A0A1X6MYY9</accession>
<proteinExistence type="predicted"/>
<keyword evidence="2" id="KW-1133">Transmembrane helix</keyword>
<keyword evidence="4" id="KW-1185">Reference proteome</keyword>
<evidence type="ECO:0000313" key="4">
    <source>
        <dbReference type="Proteomes" id="UP000194127"/>
    </source>
</evidence>
<dbReference type="Proteomes" id="UP000194127">
    <property type="component" value="Unassembled WGS sequence"/>
</dbReference>
<organism evidence="3 4">
    <name type="scientific">Postia placenta MAD-698-R-SB12</name>
    <dbReference type="NCBI Taxonomy" id="670580"/>
    <lineage>
        <taxon>Eukaryota</taxon>
        <taxon>Fungi</taxon>
        <taxon>Dikarya</taxon>
        <taxon>Basidiomycota</taxon>
        <taxon>Agaricomycotina</taxon>
        <taxon>Agaricomycetes</taxon>
        <taxon>Polyporales</taxon>
        <taxon>Adustoporiaceae</taxon>
        <taxon>Rhodonia</taxon>
    </lineage>
</organism>
<keyword evidence="2" id="KW-0812">Transmembrane</keyword>
<evidence type="ECO:0000256" key="2">
    <source>
        <dbReference type="SAM" id="Phobius"/>
    </source>
</evidence>
<dbReference type="EMBL" id="KZ110598">
    <property type="protein sequence ID" value="OSX61452.1"/>
    <property type="molecule type" value="Genomic_DNA"/>
</dbReference>
<feature type="region of interest" description="Disordered" evidence="1">
    <location>
        <begin position="226"/>
        <end position="252"/>
    </location>
</feature>
<protein>
    <recommendedName>
        <fullName evidence="5">Transmembrane protein</fullName>
    </recommendedName>
</protein>
<evidence type="ECO:0008006" key="5">
    <source>
        <dbReference type="Google" id="ProtNLM"/>
    </source>
</evidence>
<dbReference type="GeneID" id="36330671"/>
<keyword evidence="2" id="KW-0472">Membrane</keyword>
<feature type="transmembrane region" description="Helical" evidence="2">
    <location>
        <begin position="73"/>
        <end position="96"/>
    </location>
</feature>
<feature type="transmembrane region" description="Helical" evidence="2">
    <location>
        <begin position="21"/>
        <end position="42"/>
    </location>
</feature>
<name>A0A1X6MYY9_9APHY</name>
<dbReference type="RefSeq" id="XP_024338246.1">
    <property type="nucleotide sequence ID" value="XM_024485722.1"/>
</dbReference>